<dbReference type="PANTHER" id="PTHR23508:SF10">
    <property type="entry name" value="CARBOXYLIC ACID TRANSPORTER PROTEIN HOMOLOG"/>
    <property type="match status" value="1"/>
</dbReference>
<evidence type="ECO:0000256" key="5">
    <source>
        <dbReference type="SAM" id="MobiDB-lite"/>
    </source>
</evidence>
<dbReference type="InterPro" id="IPR036259">
    <property type="entry name" value="MFS_trans_sf"/>
</dbReference>
<keyword evidence="4 6" id="KW-0472">Membrane</keyword>
<dbReference type="Pfam" id="PF07690">
    <property type="entry name" value="MFS_1"/>
    <property type="match status" value="1"/>
</dbReference>
<dbReference type="InterPro" id="IPR005829">
    <property type="entry name" value="Sugar_transporter_CS"/>
</dbReference>
<keyword evidence="2 6" id="KW-0812">Transmembrane</keyword>
<evidence type="ECO:0000256" key="4">
    <source>
        <dbReference type="ARBA" id="ARBA00023136"/>
    </source>
</evidence>
<evidence type="ECO:0000256" key="1">
    <source>
        <dbReference type="ARBA" id="ARBA00004651"/>
    </source>
</evidence>
<dbReference type="InterPro" id="IPR020846">
    <property type="entry name" value="MFS_dom"/>
</dbReference>
<evidence type="ECO:0000313" key="8">
    <source>
        <dbReference type="EMBL" id="MBE3002054.1"/>
    </source>
</evidence>
<feature type="transmembrane region" description="Helical" evidence="6">
    <location>
        <begin position="256"/>
        <end position="275"/>
    </location>
</feature>
<dbReference type="SUPFAM" id="SSF103473">
    <property type="entry name" value="MFS general substrate transporter"/>
    <property type="match status" value="1"/>
</dbReference>
<evidence type="ECO:0000256" key="6">
    <source>
        <dbReference type="SAM" id="Phobius"/>
    </source>
</evidence>
<dbReference type="Proteomes" id="UP000806528">
    <property type="component" value="Unassembled WGS sequence"/>
</dbReference>
<evidence type="ECO:0000256" key="2">
    <source>
        <dbReference type="ARBA" id="ARBA00022692"/>
    </source>
</evidence>
<keyword evidence="9" id="KW-1185">Reference proteome</keyword>
<evidence type="ECO:0000259" key="7">
    <source>
        <dbReference type="PROSITE" id="PS50850"/>
    </source>
</evidence>
<dbReference type="PROSITE" id="PS50850">
    <property type="entry name" value="MFS"/>
    <property type="match status" value="1"/>
</dbReference>
<accession>A0ABR9PDX7</accession>
<evidence type="ECO:0000256" key="3">
    <source>
        <dbReference type="ARBA" id="ARBA00022989"/>
    </source>
</evidence>
<feature type="transmembrane region" description="Helical" evidence="6">
    <location>
        <begin position="144"/>
        <end position="169"/>
    </location>
</feature>
<dbReference type="CDD" id="cd17365">
    <property type="entry name" value="MFS_PcaK_like"/>
    <property type="match status" value="1"/>
</dbReference>
<protein>
    <submittedName>
        <fullName evidence="8">MFS transporter</fullName>
    </submittedName>
</protein>
<name>A0ABR9PDX7_9ACTN</name>
<proteinExistence type="predicted"/>
<feature type="transmembrane region" description="Helical" evidence="6">
    <location>
        <begin position="87"/>
        <end position="106"/>
    </location>
</feature>
<dbReference type="PANTHER" id="PTHR23508">
    <property type="entry name" value="CARBOXYLIC ACID TRANSPORTER PROTEIN HOMOLOG"/>
    <property type="match status" value="1"/>
</dbReference>
<feature type="region of interest" description="Disordered" evidence="5">
    <location>
        <begin position="437"/>
        <end position="458"/>
    </location>
</feature>
<sequence>MAGHLRERIDASPMTRFQWGTVLICVLLNVSDGFDVLVMSFTAHAVSTEWGLSGAQIGFLLSAGLFGMAAGSILLGPLGDVIGRRNLTLLSLVLASSGMLLSSIAQNAAQLGLLRVLTGLGVGAMLASANVIASESANRRWRGLAVSLNSTGYAIGATSGGVLAVLLIGQWGWRAVFLVGGLSTLALIPLVWARLPESLDHLVTKRPTNALERTNTLLARFGQSPLGSLPPVSVTGGQPRSQVRQLLTPESLRSTLLIWAAFFMVMYGFYFVTSWTPTLLVEAGLSADEGITGGTLLNVGGIFGAAILGVVAARFALKRVLFAYTLIAAVLLLVFVPTTGTLAVAFALGGMIGLFSNGCVAGLYAITPSLYAPSVRSTGVGWAIGVGRLGAIIAPLITGALLDVGWASGQLYAVAAAAFVLGGIAVAFLRGTGADLAGTEPSTGPRGRSERAGPEPSP</sequence>
<gene>
    <name evidence="8" type="ORF">IDM40_25635</name>
</gene>
<feature type="transmembrane region" description="Helical" evidence="6">
    <location>
        <begin position="320"/>
        <end position="336"/>
    </location>
</feature>
<dbReference type="Gene3D" id="1.20.1250.20">
    <property type="entry name" value="MFS general substrate transporter like domains"/>
    <property type="match status" value="1"/>
</dbReference>
<organism evidence="8 9">
    <name type="scientific">Nocardiopsis coralli</name>
    <dbReference type="NCBI Taxonomy" id="2772213"/>
    <lineage>
        <taxon>Bacteria</taxon>
        <taxon>Bacillati</taxon>
        <taxon>Actinomycetota</taxon>
        <taxon>Actinomycetes</taxon>
        <taxon>Streptosporangiales</taxon>
        <taxon>Nocardiopsidaceae</taxon>
        <taxon>Nocardiopsis</taxon>
    </lineage>
</organism>
<dbReference type="EMBL" id="JADBGI010000033">
    <property type="protein sequence ID" value="MBE3002054.1"/>
    <property type="molecule type" value="Genomic_DNA"/>
</dbReference>
<feature type="compositionally biased region" description="Basic and acidic residues" evidence="5">
    <location>
        <begin position="447"/>
        <end position="458"/>
    </location>
</feature>
<feature type="transmembrane region" description="Helical" evidence="6">
    <location>
        <begin position="409"/>
        <end position="429"/>
    </location>
</feature>
<feature type="transmembrane region" description="Helical" evidence="6">
    <location>
        <begin position="379"/>
        <end position="397"/>
    </location>
</feature>
<dbReference type="InterPro" id="IPR011701">
    <property type="entry name" value="MFS"/>
</dbReference>
<comment type="caution">
    <text evidence="8">The sequence shown here is derived from an EMBL/GenBank/DDBJ whole genome shotgun (WGS) entry which is preliminary data.</text>
</comment>
<comment type="subcellular location">
    <subcellularLocation>
        <location evidence="1">Cell membrane</location>
        <topology evidence="1">Multi-pass membrane protein</topology>
    </subcellularLocation>
</comment>
<evidence type="ECO:0000313" key="9">
    <source>
        <dbReference type="Proteomes" id="UP000806528"/>
    </source>
</evidence>
<reference evidence="8 9" key="1">
    <citation type="submission" date="2020-09" db="EMBL/GenBank/DDBJ databases">
        <title>Diversity and distribution of actinomycetes associated with coral in the coast of Hainan.</title>
        <authorList>
            <person name="Li F."/>
        </authorList>
    </citation>
    <scope>NUCLEOTIDE SEQUENCE [LARGE SCALE GENOMIC DNA]</scope>
    <source>
        <strain evidence="8 9">HNM0947</strain>
    </source>
</reference>
<dbReference type="PROSITE" id="PS00217">
    <property type="entry name" value="SUGAR_TRANSPORT_2"/>
    <property type="match status" value="1"/>
</dbReference>
<feature type="transmembrane region" description="Helical" evidence="6">
    <location>
        <begin position="57"/>
        <end position="75"/>
    </location>
</feature>
<feature type="domain" description="Major facilitator superfamily (MFS) profile" evidence="7">
    <location>
        <begin position="21"/>
        <end position="434"/>
    </location>
</feature>
<feature type="transmembrane region" description="Helical" evidence="6">
    <location>
        <begin position="112"/>
        <end position="132"/>
    </location>
</feature>
<feature type="transmembrane region" description="Helical" evidence="6">
    <location>
        <begin position="175"/>
        <end position="195"/>
    </location>
</feature>
<feature type="transmembrane region" description="Helical" evidence="6">
    <location>
        <begin position="295"/>
        <end position="313"/>
    </location>
</feature>
<feature type="transmembrane region" description="Helical" evidence="6">
    <location>
        <begin position="342"/>
        <end position="367"/>
    </location>
</feature>
<keyword evidence="3 6" id="KW-1133">Transmembrane helix</keyword>